<evidence type="ECO:0000259" key="1">
    <source>
        <dbReference type="Pfam" id="PF08279"/>
    </source>
</evidence>
<dbReference type="InterPro" id="IPR057727">
    <property type="entry name" value="WCX_dom"/>
</dbReference>
<comment type="caution">
    <text evidence="3">The sequence shown here is derived from an EMBL/GenBank/DDBJ whole genome shotgun (WGS) entry which is preliminary data.</text>
</comment>
<dbReference type="PANTHER" id="PTHR34580">
    <property type="match status" value="1"/>
</dbReference>
<evidence type="ECO:0000313" key="4">
    <source>
        <dbReference type="Proteomes" id="UP000282196"/>
    </source>
</evidence>
<protein>
    <submittedName>
        <fullName evidence="3">Protein containing WYL domain</fullName>
    </submittedName>
</protein>
<keyword evidence="4" id="KW-1185">Reference proteome</keyword>
<feature type="domain" description="Helix-turn-helix type 11" evidence="1">
    <location>
        <begin position="13"/>
        <end position="54"/>
    </location>
</feature>
<proteinExistence type="predicted"/>
<organism evidence="3 4">
    <name type="scientific">Candidatus Termititenax dinenymphae</name>
    <dbReference type="NCBI Taxonomy" id="2218523"/>
    <lineage>
        <taxon>Bacteria</taxon>
        <taxon>Bacillati</taxon>
        <taxon>Candidatus Margulisiibacteriota</taxon>
        <taxon>Candidatus Termititenacia</taxon>
        <taxon>Candidatus Termititenacales</taxon>
        <taxon>Candidatus Termititenacaceae</taxon>
        <taxon>Candidatus Termititenax</taxon>
    </lineage>
</organism>
<dbReference type="EMBL" id="BGZP01000002">
    <property type="protein sequence ID" value="GBR77457.1"/>
    <property type="molecule type" value="Genomic_DNA"/>
</dbReference>
<evidence type="ECO:0000259" key="2">
    <source>
        <dbReference type="Pfam" id="PF25583"/>
    </source>
</evidence>
<reference evidence="3 4" key="1">
    <citation type="journal article" date="2019" name="ISME J.">
        <title>Genome analyses of uncultured TG2/ZB3 bacteria in 'Margulisbacteria' specifically attached to ectosymbiotic spirochetes of protists in the termite gut.</title>
        <authorList>
            <person name="Utami Y.D."/>
            <person name="Kuwahara H."/>
            <person name="Igai K."/>
            <person name="Murakami T."/>
            <person name="Sugaya K."/>
            <person name="Morikawa T."/>
            <person name="Nagura Y."/>
            <person name="Yuki M."/>
            <person name="Deevong P."/>
            <person name="Inoue T."/>
            <person name="Kihara K."/>
            <person name="Lo N."/>
            <person name="Yamada A."/>
            <person name="Ohkuma M."/>
            <person name="Hongoh Y."/>
        </authorList>
    </citation>
    <scope>NUCLEOTIDE SEQUENCE [LARGE SCALE GENOMIC DNA]</scope>
    <source>
        <strain evidence="3">RsDinE6-01</strain>
    </source>
</reference>
<dbReference type="AlphaFoldDB" id="A0A388TJG8"/>
<evidence type="ECO:0000313" key="3">
    <source>
        <dbReference type="EMBL" id="GBR77457.1"/>
    </source>
</evidence>
<gene>
    <name evidence="3" type="ORF">RDn1_116</name>
</gene>
<dbReference type="Proteomes" id="UP000282196">
    <property type="component" value="Unassembled WGS sequence"/>
</dbReference>
<name>A0A388TJG8_9BACT</name>
<dbReference type="InterPro" id="IPR013196">
    <property type="entry name" value="HTH_11"/>
</dbReference>
<accession>A0A388TJG8</accession>
<feature type="domain" description="WCX" evidence="2">
    <location>
        <begin position="74"/>
        <end position="147"/>
    </location>
</feature>
<dbReference type="Pfam" id="PF08279">
    <property type="entry name" value="HTH_11"/>
    <property type="match status" value="1"/>
</dbReference>
<dbReference type="Pfam" id="PF25583">
    <property type="entry name" value="WCX"/>
    <property type="match status" value="1"/>
</dbReference>
<sequence length="155" mass="18214">MKIMERQSLVRISKIDQELRCRPYTPLYQLMEETGSSRRTVFRDIDALQQMGAPRDFDYEQYLGKAWGIIKGKKTKVVLDFDQSQAVFLKEKQWHPSQKLSKPQNGKIRMTLTVDGIDEILWWILSYGSRVKVVEPRSLAEQVKNELMTSLNKYK</sequence>
<dbReference type="PANTHER" id="PTHR34580:SF9">
    <property type="entry name" value="SLL5097 PROTEIN"/>
    <property type="match status" value="1"/>
</dbReference>
<dbReference type="InterPro" id="IPR051534">
    <property type="entry name" value="CBASS_pafABC_assoc_protein"/>
</dbReference>